<name>A0A3B1DJ63_9ZZZZ</name>
<organism evidence="1">
    <name type="scientific">hydrothermal vent metagenome</name>
    <dbReference type="NCBI Taxonomy" id="652676"/>
    <lineage>
        <taxon>unclassified sequences</taxon>
        <taxon>metagenomes</taxon>
        <taxon>ecological metagenomes</taxon>
    </lineage>
</organism>
<accession>A0A3B1DJ63</accession>
<proteinExistence type="predicted"/>
<evidence type="ECO:0000313" key="1">
    <source>
        <dbReference type="EMBL" id="VAX36803.1"/>
    </source>
</evidence>
<dbReference type="EMBL" id="UOGJ01000110">
    <property type="protein sequence ID" value="VAX36803.1"/>
    <property type="molecule type" value="Genomic_DNA"/>
</dbReference>
<reference evidence="1" key="1">
    <citation type="submission" date="2018-06" db="EMBL/GenBank/DDBJ databases">
        <authorList>
            <person name="Zhirakovskaya E."/>
        </authorList>
    </citation>
    <scope>NUCLEOTIDE SEQUENCE</scope>
</reference>
<gene>
    <name evidence="1" type="ORF">MNBD_UNCLBAC01-1307</name>
</gene>
<protein>
    <submittedName>
        <fullName evidence="1">Uncharacterized protein</fullName>
    </submittedName>
</protein>
<sequence length="1566" mass="180282">MQKSIFKILSSFILLVFIINTILPVPIYAQTLNLPPVGQMVLTSPAYSPAIVKGIKIFPDNPLRFDFIVDTGDSKLEGEQLKKESEKLIKYFLASLTTPEEDIWVNLSPYEKDRIIPNLFGQTEMGRDLLSQDYILKQLTASLMYPEDELGEAFWDQIFEKVYEKYGTTEIPINTFNKVWIMPSEAHVYESEDTVYIFNSRLKVMLEKDYLALEKNSYSEKFETNQLDSNNIKKLNDLSSAVVRNVILPAIEKEVNEGEHFASLRQIYSALILATWYKQNLKKSLLGQVYSGKNKIKGIDIEDKQVKEKIYQQYLDAFKEGVYDYIRDDFEPSTQRIISRKYFSGGFGGAVKIVSSPMSQFSKSSTMGESLVLVGGMLDAIGGNFGSSPIEVNLDVPLQLDVESLVKNSFPKSRYLKMADGNEYILDSSGQTILLFKNRTGEGFRSIFSPRSVNELRAMFPIELKGELKNVSKILSLPAERNEDVINTNSMPSILDRFTNLSRSGKVKGAGSISQEWDESTVKEAPEDLSKDHFIELSKKEIEEKKRDYWESVENLDENDVQKILYFRRFPAEYISRVALSSDLKSSLQGESGYKYYEVDTQKLKQLDSVASYEFNLDMPEGKKLGIVVGYHHLEKPWGRLLNEMFQQQVQFEAGSVEFLFVENRDIPTGERSIESEKEIRQFVRDKGITHVIDAHEQFSFLNHYMDSHGIIKPNFRSGRKNSQEYTLDPFVPLWAIDQYYQGNIYPQLQYAVNEQLKVIENLVNNIASSSVSTQAFTQRKEDIFSGNIDQWLETHRAHIKNRTEQKKAVVNELISQEEFISLLYEIPEDDLPLEIVRYVVKKDMHLLTSSLYPFFKILRQKLPENLRKKVGSVNLPIESMVFFITALNMPSIQEYLNTNYFRRLQREDKFIALIDKMESLFDLELKNVGQLYSVLPSELSDKVLKEDFKGGHLPISLIREIRKTIKSSEIQNFLESSYFKNIRKRKKLNVLREKLLGMGLNMTSQELYMALPFQLSKNITILNFSSQDNGSQIEEEKLSDIIFTHRQSNMLNIRKSIFGINVESWLEKHTDIKDQSVEDSVDRLLKDTRFLSYMSNVDSDDAGLAIIKFAIDNQIYLGTFSYEVFLKELKKSLPKGLKKKVKINRVLIHDYVTIISFLGSPGMQNYLNDGDFKGLSQYDKLYSLTKKLEDLGVVAGNIHLGKIYSILPFKLSNKVLKEDVSFLDISKEEFERIRKSIDSEDIQGFLRSEEFLDMNKEDSLVELTIRILDHGEFSIGKKKLDRIYEALPEKLVDDEILILKRDFQKINLSLYLLRQVRGVLKSSKIRNYLKSEKFLILNREDKLAELVRELNIKGLIDTDDLGRVFTALPKSLGDQVWKKDFQLVEVSLDDYDAIRDYINREDIQIYLKSNEFLELSYDKRVMGIANKMISNGLQIKTTNVAKFFTALSNKLSDTLYKSEMISPKSEPIQMASSSIKGGIDFNPNNLNIETQGKGIEYNAPIDLQLLESLISSPIEGFSPVIFNITPILNLPQLLGLNEQDEPFEQSKFPAEEINLEKYWKEEIEV</sequence>